<proteinExistence type="predicted"/>
<gene>
    <name evidence="3" type="ORF">EGI31_07565</name>
</gene>
<reference evidence="3 4" key="1">
    <citation type="submission" date="2018-11" db="EMBL/GenBank/DDBJ databases">
        <title>Novel bacteria species description.</title>
        <authorList>
            <person name="Han J.-H."/>
        </authorList>
    </citation>
    <scope>NUCLEOTIDE SEQUENCE [LARGE SCALE GENOMIC DNA]</scope>
    <source>
        <strain evidence="3 4">KCTC23259</strain>
    </source>
</reference>
<dbReference type="AlphaFoldDB" id="A0AAE3H2K8"/>
<dbReference type="Pfam" id="PF13635">
    <property type="entry name" value="DUF4143"/>
    <property type="match status" value="1"/>
</dbReference>
<evidence type="ECO:0000313" key="4">
    <source>
        <dbReference type="Proteomes" id="UP001204144"/>
    </source>
</evidence>
<name>A0AAE3H2K8_9BACT</name>
<dbReference type="RefSeq" id="WP_255036586.1">
    <property type="nucleotide sequence ID" value="NZ_RJUF01000015.1"/>
</dbReference>
<dbReference type="Proteomes" id="UP001204144">
    <property type="component" value="Unassembled WGS sequence"/>
</dbReference>
<evidence type="ECO:0000313" key="3">
    <source>
        <dbReference type="EMBL" id="MCP9762811.1"/>
    </source>
</evidence>
<accession>A0AAE3H2K8</accession>
<evidence type="ECO:0000259" key="2">
    <source>
        <dbReference type="Pfam" id="PF13635"/>
    </source>
</evidence>
<feature type="domain" description="DUF4143" evidence="2">
    <location>
        <begin position="233"/>
        <end position="337"/>
    </location>
</feature>
<dbReference type="SUPFAM" id="SSF52540">
    <property type="entry name" value="P-loop containing nucleoside triphosphate hydrolases"/>
    <property type="match status" value="1"/>
</dbReference>
<sequence>MDFLYQNHQKTITKLKTEFRRDFIDQIDWDERMIAIKGARGVGKTTLMLQYIKETHKTANQALFVSMDDIQVSGLSIWEIAEYHYNQGGTHLYIDEIHKYDNWSIELKNIYDRLGGLSVCFSSSSILQVYKGYADLSRRVVSYQLHGLSLREYIQIETKTRFEKYTFQEISKNHVEISTQIIERIKPLAYFNEYLKMGYFPFYLQSKKSYYQKLTTILGVTLEVDLPYILDINIHNVGKLKRLIKVIAGAVPFQPNISKLAESVDLTRNTLTQYLYYLEQAEIINLLTVNTKSYSHLTKPEKIFLQNPNLAHAINWETVNRGTLRELFFLNQLKTTQQVNFTKIGDFLVNEKYIFEIGGSTKTFAQIADIEDSYLAVDEIEIGHKNKIPLWLFGFLY</sequence>
<dbReference type="InterPro" id="IPR027417">
    <property type="entry name" value="P-loop_NTPase"/>
</dbReference>
<evidence type="ECO:0000259" key="1">
    <source>
        <dbReference type="Pfam" id="PF13173"/>
    </source>
</evidence>
<feature type="domain" description="AAA" evidence="1">
    <location>
        <begin position="31"/>
        <end position="153"/>
    </location>
</feature>
<dbReference type="InterPro" id="IPR025420">
    <property type="entry name" value="DUF4143"/>
</dbReference>
<dbReference type="InterPro" id="IPR041682">
    <property type="entry name" value="AAA_14"/>
</dbReference>
<keyword evidence="4" id="KW-1185">Reference proteome</keyword>
<dbReference type="PANTHER" id="PTHR42990">
    <property type="entry name" value="ATPASE"/>
    <property type="match status" value="1"/>
</dbReference>
<protein>
    <submittedName>
        <fullName evidence="3">AAA family ATPase</fullName>
    </submittedName>
</protein>
<dbReference type="EMBL" id="RJUF01000015">
    <property type="protein sequence ID" value="MCP9762811.1"/>
    <property type="molecule type" value="Genomic_DNA"/>
</dbReference>
<organism evidence="3 4">
    <name type="scientific">Lacihabitans soyangensis</name>
    <dbReference type="NCBI Taxonomy" id="869394"/>
    <lineage>
        <taxon>Bacteria</taxon>
        <taxon>Pseudomonadati</taxon>
        <taxon>Bacteroidota</taxon>
        <taxon>Cytophagia</taxon>
        <taxon>Cytophagales</taxon>
        <taxon>Leadbetterellaceae</taxon>
        <taxon>Lacihabitans</taxon>
    </lineage>
</organism>
<comment type="caution">
    <text evidence="3">The sequence shown here is derived from an EMBL/GenBank/DDBJ whole genome shotgun (WGS) entry which is preliminary data.</text>
</comment>
<dbReference type="PANTHER" id="PTHR42990:SF1">
    <property type="entry name" value="AAA+ ATPASE DOMAIN-CONTAINING PROTEIN"/>
    <property type="match status" value="1"/>
</dbReference>
<dbReference type="Pfam" id="PF13173">
    <property type="entry name" value="AAA_14"/>
    <property type="match status" value="1"/>
</dbReference>